<dbReference type="InterPro" id="IPR016181">
    <property type="entry name" value="Acyl_CoA_acyltransferase"/>
</dbReference>
<protein>
    <submittedName>
        <fullName evidence="2">N-acetyltransferase</fullName>
    </submittedName>
</protein>
<feature type="domain" description="N-acetyltransferase" evidence="1">
    <location>
        <begin position="1"/>
        <end position="165"/>
    </location>
</feature>
<keyword evidence="3" id="KW-1185">Reference proteome</keyword>
<dbReference type="Proteomes" id="UP000276542">
    <property type="component" value="Unassembled WGS sequence"/>
</dbReference>
<reference evidence="3" key="1">
    <citation type="submission" date="2018-09" db="EMBL/GenBank/DDBJ databases">
        <authorList>
            <person name="Zhu H."/>
        </authorList>
    </citation>
    <scope>NUCLEOTIDE SEQUENCE [LARGE SCALE GENOMIC DNA]</scope>
    <source>
        <strain evidence="3">K1W22B-1</strain>
    </source>
</reference>
<keyword evidence="2" id="KW-0808">Transferase</keyword>
<organism evidence="2 3">
    <name type="scientific">Nocardioides cavernaquae</name>
    <dbReference type="NCBI Taxonomy" id="2321396"/>
    <lineage>
        <taxon>Bacteria</taxon>
        <taxon>Bacillati</taxon>
        <taxon>Actinomycetota</taxon>
        <taxon>Actinomycetes</taxon>
        <taxon>Propionibacteriales</taxon>
        <taxon>Nocardioidaceae</taxon>
        <taxon>Nocardioides</taxon>
    </lineage>
</organism>
<comment type="caution">
    <text evidence="2">The sequence shown here is derived from an EMBL/GenBank/DDBJ whole genome shotgun (WGS) entry which is preliminary data.</text>
</comment>
<name>A0A3A5H8Q8_9ACTN</name>
<dbReference type="InterPro" id="IPR000182">
    <property type="entry name" value="GNAT_dom"/>
</dbReference>
<dbReference type="SUPFAM" id="SSF55729">
    <property type="entry name" value="Acyl-CoA N-acyltransferases (Nat)"/>
    <property type="match status" value="2"/>
</dbReference>
<proteinExistence type="predicted"/>
<evidence type="ECO:0000259" key="1">
    <source>
        <dbReference type="PROSITE" id="PS51186"/>
    </source>
</evidence>
<dbReference type="EMBL" id="QYRP01000002">
    <property type="protein sequence ID" value="RJS46238.1"/>
    <property type="molecule type" value="Genomic_DNA"/>
</dbReference>
<evidence type="ECO:0000313" key="3">
    <source>
        <dbReference type="Proteomes" id="UP000276542"/>
    </source>
</evidence>
<accession>A0A3A5H8Q8</accession>
<dbReference type="Gene3D" id="3.40.630.30">
    <property type="match status" value="1"/>
</dbReference>
<sequence length="337" mass="36188">MRFHQVAPDASDAEIAAWHAAYVASDTHARVDACPFRLAETVDMVRVPTAYRWFGAWSAHRDDTLVAVGFVETPLADNLHLAQVEVQVVPEFRRQGIGSALLARLEGEARARGRVSAIAEVSYPLEAPEDGAGSASAEFARAHGFEFALGDIQRRCALPIDEELLEGLAASAAPHHAGYRLVSFAGPVPDEWVEGVAAMAGSLVVEAPMGELDMEAEDASVSGWRDREASLERQGLTPWHTLALDAAGVPVAYTSVAVSADDKALCHQWGTLVVPAHRGHRLGLAVKVANHRALQAEGVPAAEIATWNAAVNEHMIGVNELLGFHRVGRLGEFQKRL</sequence>
<dbReference type="CDD" id="cd04301">
    <property type="entry name" value="NAT_SF"/>
    <property type="match status" value="1"/>
</dbReference>
<dbReference type="Pfam" id="PF13508">
    <property type="entry name" value="Acetyltransf_7"/>
    <property type="match status" value="1"/>
</dbReference>
<dbReference type="GO" id="GO:0016747">
    <property type="term" value="F:acyltransferase activity, transferring groups other than amino-acyl groups"/>
    <property type="evidence" value="ECO:0007669"/>
    <property type="project" value="InterPro"/>
</dbReference>
<dbReference type="PROSITE" id="PS51186">
    <property type="entry name" value="GNAT"/>
    <property type="match status" value="1"/>
</dbReference>
<gene>
    <name evidence="2" type="ORF">D4739_08455</name>
</gene>
<dbReference type="AlphaFoldDB" id="A0A3A5H8Q8"/>
<evidence type="ECO:0000313" key="2">
    <source>
        <dbReference type="EMBL" id="RJS46238.1"/>
    </source>
</evidence>